<protein>
    <recommendedName>
        <fullName evidence="2">DUF4124 domain-containing protein</fullName>
    </recommendedName>
</protein>
<keyword evidence="4" id="KW-1185">Reference proteome</keyword>
<dbReference type="EMBL" id="LVJZ01000003">
    <property type="protein sequence ID" value="ODB95479.1"/>
    <property type="molecule type" value="Genomic_DNA"/>
</dbReference>
<organism evidence="3 4">
    <name type="scientific">Candidatus Thiodiazotropha endoloripes</name>
    <dbReference type="NCBI Taxonomy" id="1818881"/>
    <lineage>
        <taxon>Bacteria</taxon>
        <taxon>Pseudomonadati</taxon>
        <taxon>Pseudomonadota</taxon>
        <taxon>Gammaproteobacteria</taxon>
        <taxon>Chromatiales</taxon>
        <taxon>Sedimenticolaceae</taxon>
        <taxon>Candidatus Thiodiazotropha</taxon>
    </lineage>
</organism>
<proteinExistence type="predicted"/>
<keyword evidence="1" id="KW-0175">Coiled coil</keyword>
<feature type="coiled-coil region" evidence="1">
    <location>
        <begin position="66"/>
        <end position="93"/>
    </location>
</feature>
<dbReference type="PROSITE" id="PS51257">
    <property type="entry name" value="PROKAR_LIPOPROTEIN"/>
    <property type="match status" value="1"/>
</dbReference>
<dbReference type="Pfam" id="PF13511">
    <property type="entry name" value="DUF4124"/>
    <property type="match status" value="1"/>
</dbReference>
<dbReference type="InterPro" id="IPR025392">
    <property type="entry name" value="DUF4124"/>
</dbReference>
<sequence>MGLKNLGIIIFLCFNLSLSCYAGKLYKWVDDEGRTHYSDKLPPSETHRARSHLDQQGITVKQVDAAKSDEELRQEQEQERLRLERQRVLEKQQALDRVLLRTFRTEDDILMTRNGQLQAVETHIRVTQSNIKRLKSTLDDMEQFAAQRELSGKPVSKKMLKDIDVKRQALQDAYSSIIDREHHKNRIRQSFAMDLKRFRELKKLNSTTNPIEEAEESFNDALQNVFNCQSDMACNKPWRLAKQYLKKHSTTAVKIDGANIVITAEPVKEGDISISMSRIEDPKKGSTVIFMDLQCKKDPTRNMACEKTPEVMQIKAGFQQALLQ</sequence>
<dbReference type="STRING" id="1818881.A3196_01155"/>
<dbReference type="AlphaFoldDB" id="A0A1E2UL95"/>
<dbReference type="Proteomes" id="UP000094849">
    <property type="component" value="Unassembled WGS sequence"/>
</dbReference>
<evidence type="ECO:0000313" key="4">
    <source>
        <dbReference type="Proteomes" id="UP000094849"/>
    </source>
</evidence>
<feature type="domain" description="DUF4124" evidence="2">
    <location>
        <begin position="16"/>
        <end position="77"/>
    </location>
</feature>
<evidence type="ECO:0000313" key="3">
    <source>
        <dbReference type="EMBL" id="ODB95479.1"/>
    </source>
</evidence>
<gene>
    <name evidence="3" type="ORF">A3196_01155</name>
</gene>
<evidence type="ECO:0000259" key="2">
    <source>
        <dbReference type="Pfam" id="PF13511"/>
    </source>
</evidence>
<accession>A0A1E2UL95</accession>
<evidence type="ECO:0000256" key="1">
    <source>
        <dbReference type="SAM" id="Coils"/>
    </source>
</evidence>
<reference evidence="3 4" key="1">
    <citation type="submission" date="2016-03" db="EMBL/GenBank/DDBJ databases">
        <title>Chemosynthetic sulphur-oxidizing symbionts of marine invertebrate animals are capable of nitrogen fixation.</title>
        <authorList>
            <person name="Petersen J.M."/>
            <person name="Kemper A."/>
            <person name="Gruber-Vodicka H."/>
            <person name="Cardini U."/>
            <person name="Geest Mvander."/>
            <person name="Kleiner M."/>
            <person name="Bulgheresi S."/>
            <person name="Fussmann M."/>
            <person name="Herbold C."/>
            <person name="Seah B.K.B."/>
            <person name="Antony C.Paul."/>
            <person name="Liu D."/>
            <person name="Belitz A."/>
            <person name="Weber M."/>
        </authorList>
    </citation>
    <scope>NUCLEOTIDE SEQUENCE [LARGE SCALE GENOMIC DNA]</scope>
    <source>
        <strain evidence="3">G_D</strain>
    </source>
</reference>
<name>A0A1E2UL95_9GAMM</name>
<comment type="caution">
    <text evidence="3">The sequence shown here is derived from an EMBL/GenBank/DDBJ whole genome shotgun (WGS) entry which is preliminary data.</text>
</comment>